<dbReference type="Proteomes" id="UP001055247">
    <property type="component" value="Unassembled WGS sequence"/>
</dbReference>
<protein>
    <submittedName>
        <fullName evidence="1">Uncharacterized protein</fullName>
    </submittedName>
</protein>
<dbReference type="EMBL" id="BPQO01000004">
    <property type="protein sequence ID" value="GJD87824.1"/>
    <property type="molecule type" value="Genomic_DNA"/>
</dbReference>
<proteinExistence type="predicted"/>
<evidence type="ECO:0000313" key="2">
    <source>
        <dbReference type="Proteomes" id="UP001055247"/>
    </source>
</evidence>
<reference evidence="1" key="2">
    <citation type="submission" date="2021-08" db="EMBL/GenBank/DDBJ databases">
        <authorList>
            <person name="Tani A."/>
            <person name="Ola A."/>
            <person name="Ogura Y."/>
            <person name="Katsura K."/>
            <person name="Hayashi T."/>
        </authorList>
    </citation>
    <scope>NUCLEOTIDE SEQUENCE</scope>
    <source>
        <strain evidence="1">DSM 16372</strain>
    </source>
</reference>
<keyword evidence="2" id="KW-1185">Reference proteome</keyword>
<accession>A0AAV4ZIU2</accession>
<sequence length="340" mass="37255">MFLVTDAPDVFEIHAEIDVFDRESRACRLQFPVNCGPNLVTDPLPVVGRFALEGLRLDYVGYEGRSYAPTAFLLPGGNLAEIYDDRLPSHPIGMDYVTTTRFRHASGRRLTSGDYRTVGRGDAGLAERYGTDAPARMDRAAEELKAAVGRRFIVADGRPYVQTSFPTWMADPALGVVRLEVPAFACAPDRHLLKFGLTRLEEARAFVSAIGDGRWPEPRVLGVVEELDRDFDDRNDAAQICIAANAYLGEVFGRLVLGMPGHLVRAWRDLREIETIVSVGEGWRASAMLPDVLGLMDHAEAVGCVDPGKAGCGWTHLRTRLVSVEGVIATPSVPLEAPRP</sequence>
<evidence type="ECO:0000313" key="1">
    <source>
        <dbReference type="EMBL" id="GJD87824.1"/>
    </source>
</evidence>
<comment type="caution">
    <text evidence="1">The sequence shown here is derived from an EMBL/GenBank/DDBJ whole genome shotgun (WGS) entry which is preliminary data.</text>
</comment>
<dbReference type="AlphaFoldDB" id="A0AAV4ZIU2"/>
<reference evidence="1" key="1">
    <citation type="journal article" date="2016" name="Front. Microbiol.">
        <title>Genome Sequence of the Piezophilic, Mesophilic Sulfate-Reducing Bacterium Desulfovibrio indicus J2T.</title>
        <authorList>
            <person name="Cao J."/>
            <person name="Maignien L."/>
            <person name="Shao Z."/>
            <person name="Alain K."/>
            <person name="Jebbar M."/>
        </authorList>
    </citation>
    <scope>NUCLEOTIDE SEQUENCE</scope>
    <source>
        <strain evidence="1">DSM 16372</strain>
    </source>
</reference>
<organism evidence="1 2">
    <name type="scientific">Methylobacterium hispanicum</name>
    <dbReference type="NCBI Taxonomy" id="270350"/>
    <lineage>
        <taxon>Bacteria</taxon>
        <taxon>Pseudomonadati</taxon>
        <taxon>Pseudomonadota</taxon>
        <taxon>Alphaproteobacteria</taxon>
        <taxon>Hyphomicrobiales</taxon>
        <taxon>Methylobacteriaceae</taxon>
        <taxon>Methylobacterium</taxon>
    </lineage>
</organism>
<gene>
    <name evidence="1" type="ORF">BHAOGJBA_1329</name>
</gene>
<dbReference type="RefSeq" id="WP_238229815.1">
    <property type="nucleotide sequence ID" value="NZ_BPQO01000004.1"/>
</dbReference>
<name>A0AAV4ZIU2_9HYPH</name>